<reference evidence="1" key="2">
    <citation type="journal article" date="2023" name="IMA Fungus">
        <title>Comparative genomic study of the Penicillium genus elucidates a diverse pangenome and 15 lateral gene transfer events.</title>
        <authorList>
            <person name="Petersen C."/>
            <person name="Sorensen T."/>
            <person name="Nielsen M.R."/>
            <person name="Sondergaard T.E."/>
            <person name="Sorensen J.L."/>
            <person name="Fitzpatrick D.A."/>
            <person name="Frisvad J.C."/>
            <person name="Nielsen K.L."/>
        </authorList>
    </citation>
    <scope>NUCLEOTIDE SEQUENCE</scope>
    <source>
        <strain evidence="1">IBT 30761</strain>
    </source>
</reference>
<accession>A0A9W9JXH7</accession>
<dbReference type="GeneID" id="81361454"/>
<reference evidence="1" key="1">
    <citation type="submission" date="2022-11" db="EMBL/GenBank/DDBJ databases">
        <authorList>
            <person name="Petersen C."/>
        </authorList>
    </citation>
    <scope>NUCLEOTIDE SEQUENCE</scope>
    <source>
        <strain evidence="1">IBT 30761</strain>
    </source>
</reference>
<name>A0A9W9JXH7_9EURO</name>
<dbReference type="AlphaFoldDB" id="A0A9W9JXH7"/>
<keyword evidence="2" id="KW-1185">Reference proteome</keyword>
<sequence length="143" mass="16001">MKFLPGVHFSPKLGTDDGPSIPWPTAPRRTWPPILEDYYQPGTPVISTVVETHINVKYNVTMKNIRKATKEHQDTLPGEQTCTICHRTGRASSRLATSPGLLRVASITNSCHSWSSKKGQRVGIMMFDFFNEPSDLIDTFLSL</sequence>
<protein>
    <submittedName>
        <fullName evidence="1">Uncharacterized protein</fullName>
    </submittedName>
</protein>
<proteinExistence type="predicted"/>
<dbReference type="EMBL" id="JAPQKI010000010">
    <property type="protein sequence ID" value="KAJ5085213.1"/>
    <property type="molecule type" value="Genomic_DNA"/>
</dbReference>
<evidence type="ECO:0000313" key="1">
    <source>
        <dbReference type="EMBL" id="KAJ5085213.1"/>
    </source>
</evidence>
<comment type="caution">
    <text evidence="1">The sequence shown here is derived from an EMBL/GenBank/DDBJ whole genome shotgun (WGS) entry which is preliminary data.</text>
</comment>
<dbReference type="OrthoDB" id="1046782at2759"/>
<gene>
    <name evidence="1" type="ORF">N7532_009984</name>
</gene>
<dbReference type="RefSeq" id="XP_056469891.1">
    <property type="nucleotide sequence ID" value="XM_056622475.1"/>
</dbReference>
<dbReference type="Proteomes" id="UP001149074">
    <property type="component" value="Unassembled WGS sequence"/>
</dbReference>
<evidence type="ECO:0000313" key="2">
    <source>
        <dbReference type="Proteomes" id="UP001149074"/>
    </source>
</evidence>
<organism evidence="1 2">
    <name type="scientific">Penicillium argentinense</name>
    <dbReference type="NCBI Taxonomy" id="1131581"/>
    <lineage>
        <taxon>Eukaryota</taxon>
        <taxon>Fungi</taxon>
        <taxon>Dikarya</taxon>
        <taxon>Ascomycota</taxon>
        <taxon>Pezizomycotina</taxon>
        <taxon>Eurotiomycetes</taxon>
        <taxon>Eurotiomycetidae</taxon>
        <taxon>Eurotiales</taxon>
        <taxon>Aspergillaceae</taxon>
        <taxon>Penicillium</taxon>
    </lineage>
</organism>